<proteinExistence type="predicted"/>
<dbReference type="PANTHER" id="PTHR33064:SF37">
    <property type="entry name" value="RIBONUCLEASE H"/>
    <property type="match status" value="1"/>
</dbReference>
<accession>A0A9Q3GNN9</accession>
<organism evidence="1 2">
    <name type="scientific">Austropuccinia psidii MF-1</name>
    <dbReference type="NCBI Taxonomy" id="1389203"/>
    <lineage>
        <taxon>Eukaryota</taxon>
        <taxon>Fungi</taxon>
        <taxon>Dikarya</taxon>
        <taxon>Basidiomycota</taxon>
        <taxon>Pucciniomycotina</taxon>
        <taxon>Pucciniomycetes</taxon>
        <taxon>Pucciniales</taxon>
        <taxon>Sphaerophragmiaceae</taxon>
        <taxon>Austropuccinia</taxon>
    </lineage>
</organism>
<dbReference type="FunFam" id="3.30.70.270:FF:000020">
    <property type="entry name" value="Transposon Tf2-6 polyprotein-like Protein"/>
    <property type="match status" value="1"/>
</dbReference>
<dbReference type="Proteomes" id="UP000765509">
    <property type="component" value="Unassembled WGS sequence"/>
</dbReference>
<dbReference type="InterPro" id="IPR043128">
    <property type="entry name" value="Rev_trsase/Diguanyl_cyclase"/>
</dbReference>
<evidence type="ECO:0008006" key="3">
    <source>
        <dbReference type="Google" id="ProtNLM"/>
    </source>
</evidence>
<dbReference type="InterPro" id="IPR043502">
    <property type="entry name" value="DNA/RNA_pol_sf"/>
</dbReference>
<gene>
    <name evidence="1" type="ORF">O181_014038</name>
</gene>
<keyword evidence="2" id="KW-1185">Reference proteome</keyword>
<dbReference type="Gene3D" id="3.30.70.270">
    <property type="match status" value="2"/>
</dbReference>
<dbReference type="PANTHER" id="PTHR33064">
    <property type="entry name" value="POL PROTEIN"/>
    <property type="match status" value="1"/>
</dbReference>
<reference evidence="1" key="1">
    <citation type="submission" date="2021-03" db="EMBL/GenBank/DDBJ databases">
        <title>Draft genome sequence of rust myrtle Austropuccinia psidii MF-1, a brazilian biotype.</title>
        <authorList>
            <person name="Quecine M.C."/>
            <person name="Pachon D.M.R."/>
            <person name="Bonatelli M.L."/>
            <person name="Correr F.H."/>
            <person name="Franceschini L.M."/>
            <person name="Leite T.F."/>
            <person name="Margarido G.R.A."/>
            <person name="Almeida C.A."/>
            <person name="Ferrarezi J.A."/>
            <person name="Labate C.A."/>
        </authorList>
    </citation>
    <scope>NUCLEOTIDE SEQUENCE</scope>
    <source>
        <strain evidence="1">MF-1</strain>
    </source>
</reference>
<dbReference type="SUPFAM" id="SSF56672">
    <property type="entry name" value="DNA/RNA polymerases"/>
    <property type="match status" value="1"/>
</dbReference>
<dbReference type="InterPro" id="IPR051320">
    <property type="entry name" value="Viral_Replic_Matur_Polypro"/>
</dbReference>
<evidence type="ECO:0000313" key="2">
    <source>
        <dbReference type="Proteomes" id="UP000765509"/>
    </source>
</evidence>
<evidence type="ECO:0000313" key="1">
    <source>
        <dbReference type="EMBL" id="MBW0474323.1"/>
    </source>
</evidence>
<dbReference type="AlphaFoldDB" id="A0A9Q3GNN9"/>
<name>A0A9Q3GNN9_9BASI</name>
<dbReference type="EMBL" id="AVOT02003700">
    <property type="protein sequence ID" value="MBW0474323.1"/>
    <property type="molecule type" value="Genomic_DNA"/>
</dbReference>
<protein>
    <recommendedName>
        <fullName evidence="3">Reverse transcriptase/retrotransposon-derived protein RNase H-like domain-containing protein</fullName>
    </recommendedName>
</protein>
<sequence length="294" mass="33793">MPQDTSNKNLCKHTQNAQTFLVTPTREMAYINGTETKMTICIDNSQHLLIIDSGSNCSIVGREYLDNHVPNWEKKLFPIKEKELKSASGKMTPMGTIIKEIIIPHRKGNLRLNPEFVVLEDAHIQGFFWEQITKYIYRVLSKCIPINLRISLKKCNFVQKELLALGHKVSGLSLAIHQNKVAYVLQRPVPKNIKDMQYFLGFSSYYRNHIKSFAYITSSLCKLFSKDVVFEINKERRDAYERIKYEITNAPVLILPDFELPFKLYIDSACIQGLGTDLHQRHIVDGEPSKGVIC</sequence>
<comment type="caution">
    <text evidence="1">The sequence shown here is derived from an EMBL/GenBank/DDBJ whole genome shotgun (WGS) entry which is preliminary data.</text>
</comment>